<organism evidence="1 2">
    <name type="scientific">Blattamonas nauphoetae</name>
    <dbReference type="NCBI Taxonomy" id="2049346"/>
    <lineage>
        <taxon>Eukaryota</taxon>
        <taxon>Metamonada</taxon>
        <taxon>Preaxostyla</taxon>
        <taxon>Oxymonadida</taxon>
        <taxon>Blattamonas</taxon>
    </lineage>
</organism>
<accession>A0ABQ9WMS7</accession>
<dbReference type="SUPFAM" id="SSF56112">
    <property type="entry name" value="Protein kinase-like (PK-like)"/>
    <property type="match status" value="1"/>
</dbReference>
<dbReference type="EMBL" id="JARBJD010000605">
    <property type="protein sequence ID" value="KAK2940789.1"/>
    <property type="molecule type" value="Genomic_DNA"/>
</dbReference>
<dbReference type="Proteomes" id="UP001281761">
    <property type="component" value="Unassembled WGS sequence"/>
</dbReference>
<reference evidence="1 2" key="1">
    <citation type="journal article" date="2022" name="bioRxiv">
        <title>Genomics of Preaxostyla Flagellates Illuminates Evolutionary Transitions and the Path Towards Mitochondrial Loss.</title>
        <authorList>
            <person name="Novak L.V.F."/>
            <person name="Treitli S.C."/>
            <person name="Pyrih J."/>
            <person name="Halakuc P."/>
            <person name="Pipaliya S.V."/>
            <person name="Vacek V."/>
            <person name="Brzon O."/>
            <person name="Soukal P."/>
            <person name="Eme L."/>
            <person name="Dacks J.B."/>
            <person name="Karnkowska A."/>
            <person name="Elias M."/>
            <person name="Hampl V."/>
        </authorList>
    </citation>
    <scope>NUCLEOTIDE SEQUENCE [LARGE SCALE GENOMIC DNA]</scope>
    <source>
        <strain evidence="1">NAU3</strain>
        <tissue evidence="1">Gut</tissue>
    </source>
</reference>
<evidence type="ECO:0000313" key="2">
    <source>
        <dbReference type="Proteomes" id="UP001281761"/>
    </source>
</evidence>
<evidence type="ECO:0008006" key="3">
    <source>
        <dbReference type="Google" id="ProtNLM"/>
    </source>
</evidence>
<proteinExistence type="predicted"/>
<protein>
    <recommendedName>
        <fullName evidence="3">Protein kinase domain-containing protein</fullName>
    </recommendedName>
</protein>
<name>A0ABQ9WMS7_9EUKA</name>
<comment type="caution">
    <text evidence="1">The sequence shown here is derived from an EMBL/GenBank/DDBJ whole genome shotgun (WGS) entry which is preliminary data.</text>
</comment>
<dbReference type="InterPro" id="IPR011009">
    <property type="entry name" value="Kinase-like_dom_sf"/>
</dbReference>
<gene>
    <name evidence="1" type="ORF">BLNAU_24303</name>
</gene>
<sequence length="152" mass="17316">MSLIFFVIVLTKRVRNVDSLVSILFVTSNCSHTSSLVEIDEGRAGRFYSVITNSGISLAAKVLTSPEQQQMTEYEITNLQSQQNSTSSNQPNPFLITAYQLLPLRNPEFRVLFLEYADRQTLLKLIPDPCRQPIPEIIARKFVFMLRLFLSS</sequence>
<evidence type="ECO:0000313" key="1">
    <source>
        <dbReference type="EMBL" id="KAK2940789.1"/>
    </source>
</evidence>
<keyword evidence="2" id="KW-1185">Reference proteome</keyword>